<dbReference type="OrthoDB" id="713824at2"/>
<keyword evidence="3" id="KW-1185">Reference proteome</keyword>
<dbReference type="Proteomes" id="UP000192276">
    <property type="component" value="Unassembled WGS sequence"/>
</dbReference>
<dbReference type="AlphaFoldDB" id="A0A1V9GCP6"/>
<accession>A0A1V9GCP6</accession>
<gene>
    <name evidence="2" type="ORF">A4R26_00610</name>
</gene>
<sequence length="357" mass="40105">MAYQQSNTKKPPAEKPCNDNGKTATKRTIKQIKDTYCQNLRVLTGELSQSEVTHEGYVRAYHRKKCSFIKTEKNYRIVRNLELKVGIELVQSSEEIKKNVASYVKMNDDLVKALKDVLAAAKESKAKFGELRDAATKLDAARKDSCNASQMIILGCKSGEECGDKKDNDQNDKKPDACDNVCEILDDLVEVPETLAKDIDIIFTSAAEILGIQSFSNIKTLDKFQTDLAAAAKAFDDVVADRMKAGATATTKAQEELTAAIKTLATAGHALYNKRNEIETDDDTKDFLCHHDCDCIKDCGCDDDDNDRRDDNDNDRNKKDRFKKCKCEICDICKDVKDIYCEDEHNHNHNHQQAQSR</sequence>
<evidence type="ECO:0000313" key="2">
    <source>
        <dbReference type="EMBL" id="OQP68344.1"/>
    </source>
</evidence>
<organism evidence="2 3">
    <name type="scientific">Niastella populi</name>
    <dbReference type="NCBI Taxonomy" id="550983"/>
    <lineage>
        <taxon>Bacteria</taxon>
        <taxon>Pseudomonadati</taxon>
        <taxon>Bacteroidota</taxon>
        <taxon>Chitinophagia</taxon>
        <taxon>Chitinophagales</taxon>
        <taxon>Chitinophagaceae</taxon>
        <taxon>Niastella</taxon>
    </lineage>
</organism>
<comment type="caution">
    <text evidence="2">The sequence shown here is derived from an EMBL/GenBank/DDBJ whole genome shotgun (WGS) entry which is preliminary data.</text>
</comment>
<feature type="region of interest" description="Disordered" evidence="1">
    <location>
        <begin position="1"/>
        <end position="25"/>
    </location>
</feature>
<proteinExistence type="predicted"/>
<dbReference type="EMBL" id="LWBP01000001">
    <property type="protein sequence ID" value="OQP68344.1"/>
    <property type="molecule type" value="Genomic_DNA"/>
</dbReference>
<evidence type="ECO:0000256" key="1">
    <source>
        <dbReference type="SAM" id="MobiDB-lite"/>
    </source>
</evidence>
<dbReference type="RefSeq" id="WP_081158592.1">
    <property type="nucleotide sequence ID" value="NZ_LWBP01000001.1"/>
</dbReference>
<name>A0A1V9GCP6_9BACT</name>
<protein>
    <submittedName>
        <fullName evidence="2">Uncharacterized protein</fullName>
    </submittedName>
</protein>
<dbReference type="STRING" id="550983.A4R26_00610"/>
<reference evidence="3" key="1">
    <citation type="submission" date="2016-04" db="EMBL/GenBank/DDBJ databases">
        <authorList>
            <person name="Chen L."/>
            <person name="Zhuang W."/>
            <person name="Wang G."/>
        </authorList>
    </citation>
    <scope>NUCLEOTIDE SEQUENCE [LARGE SCALE GENOMIC DNA]</scope>
    <source>
        <strain evidence="3">208</strain>
    </source>
</reference>
<evidence type="ECO:0000313" key="3">
    <source>
        <dbReference type="Proteomes" id="UP000192276"/>
    </source>
</evidence>